<dbReference type="InterPro" id="IPR021808">
    <property type="entry name" value="DUF3383"/>
</dbReference>
<dbReference type="Proteomes" id="UP000464053">
    <property type="component" value="Chromosome"/>
</dbReference>
<name>A0A6P1PZS3_9GAMM</name>
<dbReference type="AlphaFoldDB" id="A0A6P1PZS3"/>
<accession>A0A6P1PZS3</accession>
<proteinExistence type="predicted"/>
<evidence type="ECO:0000313" key="2">
    <source>
        <dbReference type="Proteomes" id="UP000464053"/>
    </source>
</evidence>
<reference evidence="1 2" key="1">
    <citation type="submission" date="2018-03" db="EMBL/GenBank/DDBJ databases">
        <title>Pantoea intestinalis SRCM103226 isolated form the mealworm.</title>
        <authorList>
            <person name="Jeong D.-Y."/>
            <person name="Kim J.W."/>
        </authorList>
    </citation>
    <scope>NUCLEOTIDE SEQUENCE [LARGE SCALE GENOMIC DNA]</scope>
    <source>
        <strain evidence="1 2">SRCM103226</strain>
    </source>
</reference>
<dbReference type="Pfam" id="PF11863">
    <property type="entry name" value="DUF3383"/>
    <property type="match status" value="1"/>
</dbReference>
<organism evidence="1 2">
    <name type="scientific">Mixta intestinalis</name>
    <dbReference type="NCBI Taxonomy" id="1615494"/>
    <lineage>
        <taxon>Bacteria</taxon>
        <taxon>Pseudomonadati</taxon>
        <taxon>Pseudomonadota</taxon>
        <taxon>Gammaproteobacteria</taxon>
        <taxon>Enterobacterales</taxon>
        <taxon>Erwiniaceae</taxon>
        <taxon>Mixta</taxon>
    </lineage>
</organism>
<dbReference type="EMBL" id="CP028271">
    <property type="protein sequence ID" value="QHM71278.1"/>
    <property type="molecule type" value="Genomic_DNA"/>
</dbReference>
<dbReference type="OrthoDB" id="5465420at2"/>
<sequence length="493" mass="52091">MSQGLPVSRVVNVTIDMSPRAASARNFGSLLIMGASSDVIDPLERMRSYSTIEDVATDFGTDAPEYKAAALYYQQSPRPVDLFIGRWVKEASPGMLRGAILTAEQVKLSNFTGVTDGAMKITVNGKSVNITGVDLSNETNLNGVAQRVAEKITTATVLWDANNSRFIASSSTAGNNSAVGFATAPATGTDLSALLGLSRERGAVAVAGLDGESAADAVATLADFSSAWYGLIVAADLVPEDVTAIAEFVGASGTSRVFGYTTQDTGVLDGTSDADIASVLKAGNYGRVFTQYSSSSPYAAASAFGRAFTVNFGGNNTTVTLKFKQEPGVTAELLRTSQADALVAKNCNVFVRYDNDTAILQEGVMANGDFFDERHGLDWLQNYVQNNLYNLLYTSTTKVPQTDPGGTRLLANVEQSMEQAVNNGLIAPGVWNGGPLGQLSTGDTLTKGYYAYIQPMAEQAQADREKRKAPPIQVACKLAGAVHFADVLITVVR</sequence>
<evidence type="ECO:0008006" key="3">
    <source>
        <dbReference type="Google" id="ProtNLM"/>
    </source>
</evidence>
<gene>
    <name evidence="1" type="ORF">C7M51_01564</name>
</gene>
<dbReference type="RefSeq" id="WP_160621279.1">
    <property type="nucleotide sequence ID" value="NZ_CP028271.1"/>
</dbReference>
<keyword evidence="2" id="KW-1185">Reference proteome</keyword>
<evidence type="ECO:0000313" key="1">
    <source>
        <dbReference type="EMBL" id="QHM71278.1"/>
    </source>
</evidence>
<dbReference type="KEGG" id="mint:C7M51_01564"/>
<protein>
    <recommendedName>
        <fullName evidence="3">DUF3383 domain-containing protein</fullName>
    </recommendedName>
</protein>